<proteinExistence type="predicted"/>
<evidence type="ECO:0000259" key="1">
    <source>
        <dbReference type="Pfam" id="PF03102"/>
    </source>
</evidence>
<accession>A0A0F9AVG3</accession>
<dbReference type="InterPro" id="IPR013785">
    <property type="entry name" value="Aldolase_TIM"/>
</dbReference>
<comment type="caution">
    <text evidence="2">The sequence shown here is derived from an EMBL/GenBank/DDBJ whole genome shotgun (WGS) entry which is preliminary data.</text>
</comment>
<reference evidence="2" key="1">
    <citation type="journal article" date="2015" name="Nature">
        <title>Complex archaea that bridge the gap between prokaryotes and eukaryotes.</title>
        <authorList>
            <person name="Spang A."/>
            <person name="Saw J.H."/>
            <person name="Jorgensen S.L."/>
            <person name="Zaremba-Niedzwiedzka K."/>
            <person name="Martijn J."/>
            <person name="Lind A.E."/>
            <person name="van Eijk R."/>
            <person name="Schleper C."/>
            <person name="Guy L."/>
            <person name="Ettema T.J."/>
        </authorList>
    </citation>
    <scope>NUCLEOTIDE SEQUENCE</scope>
</reference>
<gene>
    <name evidence="2" type="ORF">LCGC14_2803350</name>
</gene>
<dbReference type="InterPro" id="IPR051690">
    <property type="entry name" value="PseI-like"/>
</dbReference>
<dbReference type="AlphaFoldDB" id="A0A0F9AVG3"/>
<feature type="domain" description="PseI/NeuA/B-like" evidence="1">
    <location>
        <begin position="28"/>
        <end position="82"/>
    </location>
</feature>
<protein>
    <recommendedName>
        <fullName evidence="1">PseI/NeuA/B-like domain-containing protein</fullName>
    </recommendedName>
</protein>
<dbReference type="EMBL" id="LAZR01052671">
    <property type="protein sequence ID" value="KKK82444.1"/>
    <property type="molecule type" value="Genomic_DNA"/>
</dbReference>
<dbReference type="SUPFAM" id="SSF51569">
    <property type="entry name" value="Aldolase"/>
    <property type="match status" value="1"/>
</dbReference>
<sequence length="97" mass="11038">MIIAEIGANHHQDFKTAKELVKQSDEVSDAVKIQMFTAEQMTVPGGSVIKDCQWEGMTLYELYKKACMPIEWVPELKKLCRHLIASVYHPDMVDVAE</sequence>
<dbReference type="GO" id="GO:0047444">
    <property type="term" value="F:N-acylneuraminate-9-phosphate synthase activity"/>
    <property type="evidence" value="ECO:0007669"/>
    <property type="project" value="TreeGrafter"/>
</dbReference>
<dbReference type="GO" id="GO:0016051">
    <property type="term" value="P:carbohydrate biosynthetic process"/>
    <property type="evidence" value="ECO:0007669"/>
    <property type="project" value="InterPro"/>
</dbReference>
<organism evidence="2">
    <name type="scientific">marine sediment metagenome</name>
    <dbReference type="NCBI Taxonomy" id="412755"/>
    <lineage>
        <taxon>unclassified sequences</taxon>
        <taxon>metagenomes</taxon>
        <taxon>ecological metagenomes</taxon>
    </lineage>
</organism>
<dbReference type="Gene3D" id="3.20.20.70">
    <property type="entry name" value="Aldolase class I"/>
    <property type="match status" value="1"/>
</dbReference>
<dbReference type="InterPro" id="IPR013132">
    <property type="entry name" value="PseI/NeuA/B-like_N"/>
</dbReference>
<name>A0A0F9AVG3_9ZZZZ</name>
<dbReference type="PANTHER" id="PTHR42966:SF2">
    <property type="entry name" value="PSEUDAMINIC ACID SYNTHASE"/>
    <property type="match status" value="1"/>
</dbReference>
<feature type="non-terminal residue" evidence="2">
    <location>
        <position position="97"/>
    </location>
</feature>
<dbReference type="PANTHER" id="PTHR42966">
    <property type="entry name" value="N-ACETYLNEURAMINATE SYNTHASE"/>
    <property type="match status" value="1"/>
</dbReference>
<dbReference type="Pfam" id="PF03102">
    <property type="entry name" value="NeuB"/>
    <property type="match status" value="1"/>
</dbReference>
<evidence type="ECO:0000313" key="2">
    <source>
        <dbReference type="EMBL" id="KKK82444.1"/>
    </source>
</evidence>